<name>A0A3G8H9F4_9BURK</name>
<evidence type="ECO:0000313" key="4">
    <source>
        <dbReference type="EMBL" id="AZG16162.1"/>
    </source>
</evidence>
<dbReference type="GO" id="GO:0000160">
    <property type="term" value="P:phosphorelay signal transduction system"/>
    <property type="evidence" value="ECO:0007669"/>
    <property type="project" value="UniProtKB-KW"/>
</dbReference>
<evidence type="ECO:0000256" key="1">
    <source>
        <dbReference type="ARBA" id="ARBA00023012"/>
    </source>
</evidence>
<dbReference type="OrthoDB" id="8966293at2"/>
<evidence type="ECO:0000259" key="3">
    <source>
        <dbReference type="PROSITE" id="PS50894"/>
    </source>
</evidence>
<proteinExistence type="predicted"/>
<dbReference type="SUPFAM" id="SSF47226">
    <property type="entry name" value="Histidine-containing phosphotransfer domain, HPT domain"/>
    <property type="match status" value="1"/>
</dbReference>
<reference evidence="5" key="1">
    <citation type="submission" date="2018-11" db="EMBL/GenBank/DDBJ databases">
        <title>FDA dAtabase for Regulatory Grade micrObial Sequences (FDA-ARGOS): Supporting development and validation of Infectious Disease Dx tests.</title>
        <authorList>
            <person name="Goldberg B."/>
            <person name="Campos J."/>
            <person name="Tallon L."/>
            <person name="Sadzewicz L."/>
            <person name="Zhao X."/>
            <person name="Vavikolanu K."/>
            <person name="Mehta A."/>
            <person name="Aluvathingal J."/>
            <person name="Nadendla S."/>
            <person name="Geyer C."/>
            <person name="Nandy P."/>
            <person name="Yan Y."/>
            <person name="Sichtig H."/>
        </authorList>
    </citation>
    <scope>NUCLEOTIDE SEQUENCE [LARGE SCALE GENOMIC DNA]</scope>
    <source>
        <strain evidence="5">FDAARGOS_614</strain>
    </source>
</reference>
<dbReference type="GO" id="GO:0004672">
    <property type="term" value="F:protein kinase activity"/>
    <property type="evidence" value="ECO:0007669"/>
    <property type="project" value="UniProtKB-ARBA"/>
</dbReference>
<dbReference type="Pfam" id="PF01627">
    <property type="entry name" value="Hpt"/>
    <property type="match status" value="1"/>
</dbReference>
<dbReference type="RefSeq" id="WP_124685893.1">
    <property type="nucleotide sequence ID" value="NZ_CP033970.1"/>
</dbReference>
<organism evidence="4 5">
    <name type="scientific">Cupriavidus pauculus</name>
    <dbReference type="NCBI Taxonomy" id="82633"/>
    <lineage>
        <taxon>Bacteria</taxon>
        <taxon>Pseudomonadati</taxon>
        <taxon>Pseudomonadota</taxon>
        <taxon>Betaproteobacteria</taxon>
        <taxon>Burkholderiales</taxon>
        <taxon>Burkholderiaceae</taxon>
        <taxon>Cupriavidus</taxon>
    </lineage>
</organism>
<dbReference type="EMBL" id="CP033970">
    <property type="protein sequence ID" value="AZG16162.1"/>
    <property type="molecule type" value="Genomic_DNA"/>
</dbReference>
<dbReference type="PROSITE" id="PS51257">
    <property type="entry name" value="PROKAR_LIPOPROTEIN"/>
    <property type="match status" value="1"/>
</dbReference>
<dbReference type="InterPro" id="IPR008207">
    <property type="entry name" value="Sig_transdc_His_kin_Hpt_dom"/>
</dbReference>
<feature type="domain" description="HPt" evidence="3">
    <location>
        <begin position="29"/>
        <end position="122"/>
    </location>
</feature>
<protein>
    <submittedName>
        <fullName evidence="4">Hpt domain-containing protein</fullName>
    </submittedName>
</protein>
<gene>
    <name evidence="4" type="ORF">EHF44_22390</name>
</gene>
<sequence>MSPGRSCVHLKPDECRAIGVAVASAACRDATVQTMIVTHLLDANDKDLAALRRAVARRDWPDVQHCLHRIKGSAALARCTSLLAAGKSLESAAGQGNAAVVNTLFPRYVAILKEFSDTLSALRPGRCHRPGDPAANAPASGNLT</sequence>
<accession>A0A3G8H9F4</accession>
<dbReference type="Gene3D" id="1.20.120.160">
    <property type="entry name" value="HPT domain"/>
    <property type="match status" value="1"/>
</dbReference>
<dbReference type="AlphaFoldDB" id="A0A3G8H9F4"/>
<dbReference type="PROSITE" id="PS50894">
    <property type="entry name" value="HPT"/>
    <property type="match status" value="1"/>
</dbReference>
<dbReference type="KEGG" id="cpau:EHF44_22390"/>
<dbReference type="Proteomes" id="UP000270411">
    <property type="component" value="Chromosome 2"/>
</dbReference>
<evidence type="ECO:0000256" key="2">
    <source>
        <dbReference type="PROSITE-ProRule" id="PRU00110"/>
    </source>
</evidence>
<evidence type="ECO:0000313" key="5">
    <source>
        <dbReference type="Proteomes" id="UP000270411"/>
    </source>
</evidence>
<keyword evidence="2" id="KW-0597">Phosphoprotein</keyword>
<keyword evidence="1" id="KW-0902">Two-component regulatory system</keyword>
<dbReference type="InterPro" id="IPR036641">
    <property type="entry name" value="HPT_dom_sf"/>
</dbReference>
<feature type="modified residue" description="Phosphohistidine" evidence="2">
    <location>
        <position position="68"/>
    </location>
</feature>